<keyword evidence="2" id="KW-0238">DNA-binding</keyword>
<dbReference type="OrthoDB" id="9806293at2"/>
<dbReference type="Proteomes" id="UP000028181">
    <property type="component" value="Chromosome I"/>
</dbReference>
<feature type="domain" description="HTH gntR-type" evidence="4">
    <location>
        <begin position="6"/>
        <end position="73"/>
    </location>
</feature>
<dbReference type="Pfam" id="PF07729">
    <property type="entry name" value="FCD"/>
    <property type="match status" value="1"/>
</dbReference>
<organism evidence="5 6">
    <name type="scientific">Neorhizobium galegae bv. orientalis str. HAMBI 540</name>
    <dbReference type="NCBI Taxonomy" id="1028800"/>
    <lineage>
        <taxon>Bacteria</taxon>
        <taxon>Pseudomonadati</taxon>
        <taxon>Pseudomonadota</taxon>
        <taxon>Alphaproteobacteria</taxon>
        <taxon>Hyphomicrobiales</taxon>
        <taxon>Rhizobiaceae</taxon>
        <taxon>Rhizobium/Agrobacterium group</taxon>
        <taxon>Neorhizobium</taxon>
    </lineage>
</organism>
<dbReference type="GeneID" id="24259145"/>
<dbReference type="Gene3D" id="1.20.120.530">
    <property type="entry name" value="GntR ligand-binding domain-like"/>
    <property type="match status" value="1"/>
</dbReference>
<dbReference type="SUPFAM" id="SSF48008">
    <property type="entry name" value="GntR ligand-binding domain-like"/>
    <property type="match status" value="1"/>
</dbReference>
<dbReference type="Pfam" id="PF00392">
    <property type="entry name" value="GntR"/>
    <property type="match status" value="1"/>
</dbReference>
<evidence type="ECO:0000313" key="6">
    <source>
        <dbReference type="Proteomes" id="UP000028181"/>
    </source>
</evidence>
<dbReference type="GO" id="GO:0003677">
    <property type="term" value="F:DNA binding"/>
    <property type="evidence" value="ECO:0007669"/>
    <property type="project" value="UniProtKB-KW"/>
</dbReference>
<dbReference type="eggNOG" id="COG1802">
    <property type="taxonomic scope" value="Bacteria"/>
</dbReference>
<dbReference type="SMART" id="SM00345">
    <property type="entry name" value="HTH_GNTR"/>
    <property type="match status" value="1"/>
</dbReference>
<sequence length="207" mass="23013">MASEAESLSRQAYRRLETLIVTMKLPPGALVTEKQLIGLAGQGRTPVREAIQKLEWQGLMRVRPRVGLQVTEIIESDHESIMQVRRQLEPVVAVLVTEHANDQQRTTLLDCAKAMGAAAATGDIPGFLDADKRFDDILEDACPNRFLMSALAPLQTHSRRRWFSTASIERLDQAVTQHVAVIRAIRTGDVDAARRAMETLLAYLTNS</sequence>
<protein>
    <submittedName>
        <fullName evidence="5">Transcriptional regulator, GntR family</fullName>
    </submittedName>
</protein>
<dbReference type="SUPFAM" id="SSF46785">
    <property type="entry name" value="Winged helix' DNA-binding domain"/>
    <property type="match status" value="1"/>
</dbReference>
<evidence type="ECO:0000256" key="1">
    <source>
        <dbReference type="ARBA" id="ARBA00023015"/>
    </source>
</evidence>
<dbReference type="PANTHER" id="PTHR43537">
    <property type="entry name" value="TRANSCRIPTIONAL REGULATOR, GNTR FAMILY"/>
    <property type="match status" value="1"/>
</dbReference>
<evidence type="ECO:0000259" key="4">
    <source>
        <dbReference type="PROSITE" id="PS50949"/>
    </source>
</evidence>
<dbReference type="AlphaFoldDB" id="A0A068SP08"/>
<dbReference type="InterPro" id="IPR036388">
    <property type="entry name" value="WH-like_DNA-bd_sf"/>
</dbReference>
<dbReference type="InterPro" id="IPR011711">
    <property type="entry name" value="GntR_C"/>
</dbReference>
<name>A0A068SP08_NEOGA</name>
<keyword evidence="3" id="KW-0804">Transcription</keyword>
<dbReference type="SMART" id="SM00895">
    <property type="entry name" value="FCD"/>
    <property type="match status" value="1"/>
</dbReference>
<proteinExistence type="predicted"/>
<evidence type="ECO:0000256" key="2">
    <source>
        <dbReference type="ARBA" id="ARBA00023125"/>
    </source>
</evidence>
<gene>
    <name evidence="5" type="ORF">RG540_CH17710</name>
</gene>
<dbReference type="InterPro" id="IPR008920">
    <property type="entry name" value="TF_FadR/GntR_C"/>
</dbReference>
<reference evidence="6" key="1">
    <citation type="journal article" date="2014" name="BMC Genomics">
        <title>Genome sequencing of two Neorhizobium galegae strains reveals a noeT gene responsible for the unusual acetylation of the nodulation factors.</title>
        <authorList>
            <person name="Osterman J."/>
            <person name="Marsh J."/>
            <person name="Laine P.K."/>
            <person name="Zeng Z."/>
            <person name="Alatalo E."/>
            <person name="Sullivan J.T."/>
            <person name="Young J.P."/>
            <person name="Thomas-Oates J."/>
            <person name="Paulin L."/>
            <person name="Lindstrom K."/>
        </authorList>
    </citation>
    <scope>NUCLEOTIDE SEQUENCE [LARGE SCALE GENOMIC DNA]</scope>
    <source>
        <strain evidence="6">HAMBI 540</strain>
    </source>
</reference>
<dbReference type="Gene3D" id="1.10.10.10">
    <property type="entry name" value="Winged helix-like DNA-binding domain superfamily/Winged helix DNA-binding domain"/>
    <property type="match status" value="1"/>
</dbReference>
<dbReference type="EMBL" id="HG938353">
    <property type="protein sequence ID" value="CDN47943.1"/>
    <property type="molecule type" value="Genomic_DNA"/>
</dbReference>
<dbReference type="PATRIC" id="fig|1028800.3.peg.1786"/>
<keyword evidence="6" id="KW-1185">Reference proteome</keyword>
<evidence type="ECO:0000256" key="3">
    <source>
        <dbReference type="ARBA" id="ARBA00023163"/>
    </source>
</evidence>
<dbReference type="PANTHER" id="PTHR43537:SF45">
    <property type="entry name" value="GNTR FAMILY REGULATORY PROTEIN"/>
    <property type="match status" value="1"/>
</dbReference>
<accession>A0A068SP08</accession>
<dbReference type="HOGENOM" id="CLU_017584_5_2_5"/>
<keyword evidence="1" id="KW-0805">Transcription regulation</keyword>
<dbReference type="InterPro" id="IPR036390">
    <property type="entry name" value="WH_DNA-bd_sf"/>
</dbReference>
<dbReference type="InterPro" id="IPR000524">
    <property type="entry name" value="Tscrpt_reg_HTH_GntR"/>
</dbReference>
<dbReference type="RefSeq" id="WP_038586778.1">
    <property type="nucleotide sequence ID" value="NZ_HG938353.1"/>
</dbReference>
<dbReference type="GO" id="GO:0003700">
    <property type="term" value="F:DNA-binding transcription factor activity"/>
    <property type="evidence" value="ECO:0007669"/>
    <property type="project" value="InterPro"/>
</dbReference>
<evidence type="ECO:0000313" key="5">
    <source>
        <dbReference type="EMBL" id="CDN47943.1"/>
    </source>
</evidence>
<dbReference type="PROSITE" id="PS50949">
    <property type="entry name" value="HTH_GNTR"/>
    <property type="match status" value="1"/>
</dbReference>
<dbReference type="KEGG" id="ngg:RG540_CH17710"/>